<dbReference type="Proteomes" id="UP000663868">
    <property type="component" value="Unassembled WGS sequence"/>
</dbReference>
<dbReference type="SUPFAM" id="SSF48726">
    <property type="entry name" value="Immunoglobulin"/>
    <property type="match status" value="1"/>
</dbReference>
<dbReference type="InterPro" id="IPR036179">
    <property type="entry name" value="Ig-like_dom_sf"/>
</dbReference>
<keyword evidence="1" id="KW-0677">Repeat</keyword>
<dbReference type="Pfam" id="PF00041">
    <property type="entry name" value="fn3"/>
    <property type="match status" value="1"/>
</dbReference>
<reference evidence="3" key="1">
    <citation type="submission" date="2021-02" db="EMBL/GenBank/DDBJ databases">
        <authorList>
            <person name="Nowell W R."/>
        </authorList>
    </citation>
    <scope>NUCLEOTIDE SEQUENCE</scope>
</reference>
<accession>A0A819U2C0</accession>
<evidence type="ECO:0000313" key="4">
    <source>
        <dbReference type="Proteomes" id="UP000663868"/>
    </source>
</evidence>
<comment type="caution">
    <text evidence="3">The sequence shown here is derived from an EMBL/GenBank/DDBJ whole genome shotgun (WGS) entry which is preliminary data.</text>
</comment>
<evidence type="ECO:0000313" key="3">
    <source>
        <dbReference type="EMBL" id="CAF4087645.1"/>
    </source>
</evidence>
<dbReference type="GO" id="GO:0045214">
    <property type="term" value="P:sarcomere organization"/>
    <property type="evidence" value="ECO:0007669"/>
    <property type="project" value="TreeGrafter"/>
</dbReference>
<feature type="domain" description="Fibronectin type-III" evidence="2">
    <location>
        <begin position="59"/>
        <end position="160"/>
    </location>
</feature>
<proteinExistence type="predicted"/>
<sequence>MLLKNVIKKSGDWVRCAETVNGTQVIIEKLEEGHEYEFRIMAENTNGLSESLVTEKAVLVKNPFNKMFLFYSIAQPVEWTPPRNDGGNPVKGYIVKRRDKVAKKECTKTNRGELHKGTNLFHENIKVMKEYEYRVSAINGAGPGESSSSSGGIATGSKKEKSAFDLNSLFGSLVTGTPKPDVEWYNGTKEISQGAKYTVTRDGDKCILIINNATPDDVDEYSIKARNQRGSRMYYCNVNVRSPPKYQDVLNYDKGESFVIKFLILNVQVDSVFDESVELSWCPPEDDGDSYITN</sequence>
<dbReference type="InterPro" id="IPR003961">
    <property type="entry name" value="FN3_dom"/>
</dbReference>
<name>A0A819U2C0_9BILA</name>
<dbReference type="PANTHER" id="PTHR13817">
    <property type="entry name" value="TITIN"/>
    <property type="match status" value="1"/>
</dbReference>
<dbReference type="InterPro" id="IPR013783">
    <property type="entry name" value="Ig-like_fold"/>
</dbReference>
<evidence type="ECO:0000259" key="2">
    <source>
        <dbReference type="PROSITE" id="PS50853"/>
    </source>
</evidence>
<dbReference type="GO" id="GO:0031430">
    <property type="term" value="C:M band"/>
    <property type="evidence" value="ECO:0007669"/>
    <property type="project" value="TreeGrafter"/>
</dbReference>
<protein>
    <recommendedName>
        <fullName evidence="2">Fibronectin type-III domain-containing protein</fullName>
    </recommendedName>
</protein>
<dbReference type="SUPFAM" id="SSF49265">
    <property type="entry name" value="Fibronectin type III"/>
    <property type="match status" value="1"/>
</dbReference>
<dbReference type="PROSITE" id="PS50853">
    <property type="entry name" value="FN3"/>
    <property type="match status" value="1"/>
</dbReference>
<dbReference type="InterPro" id="IPR013098">
    <property type="entry name" value="Ig_I-set"/>
</dbReference>
<dbReference type="PANTHER" id="PTHR13817:SF151">
    <property type="entry name" value="TITIN"/>
    <property type="match status" value="1"/>
</dbReference>
<dbReference type="Gene3D" id="2.60.40.10">
    <property type="entry name" value="Immunoglobulins"/>
    <property type="match status" value="3"/>
</dbReference>
<dbReference type="InterPro" id="IPR036116">
    <property type="entry name" value="FN3_sf"/>
</dbReference>
<dbReference type="AlphaFoldDB" id="A0A819U2C0"/>
<evidence type="ECO:0000256" key="1">
    <source>
        <dbReference type="ARBA" id="ARBA00022737"/>
    </source>
</evidence>
<gene>
    <name evidence="3" type="ORF">KXQ929_LOCUS33758</name>
</gene>
<dbReference type="EMBL" id="CAJOBB010004404">
    <property type="protein sequence ID" value="CAF4087645.1"/>
    <property type="molecule type" value="Genomic_DNA"/>
</dbReference>
<dbReference type="CDD" id="cd00063">
    <property type="entry name" value="FN3"/>
    <property type="match status" value="2"/>
</dbReference>
<organism evidence="3 4">
    <name type="scientific">Adineta steineri</name>
    <dbReference type="NCBI Taxonomy" id="433720"/>
    <lineage>
        <taxon>Eukaryota</taxon>
        <taxon>Metazoa</taxon>
        <taxon>Spiralia</taxon>
        <taxon>Gnathifera</taxon>
        <taxon>Rotifera</taxon>
        <taxon>Eurotatoria</taxon>
        <taxon>Bdelloidea</taxon>
        <taxon>Adinetida</taxon>
        <taxon>Adinetidae</taxon>
        <taxon>Adineta</taxon>
    </lineage>
</organism>
<dbReference type="Pfam" id="PF07679">
    <property type="entry name" value="I-set"/>
    <property type="match status" value="1"/>
</dbReference>
<dbReference type="InterPro" id="IPR050964">
    <property type="entry name" value="Striated_Muscle_Regulatory"/>
</dbReference>